<gene>
    <name evidence="2" type="ORF">L6E24_13585</name>
</gene>
<dbReference type="Proteomes" id="UP001060368">
    <property type="component" value="Chromosome"/>
</dbReference>
<evidence type="ECO:0000313" key="2">
    <source>
        <dbReference type="EMBL" id="UUX92351.1"/>
    </source>
</evidence>
<dbReference type="KEGG" id="mend:L6E24_13585"/>
<evidence type="ECO:0000313" key="3">
    <source>
        <dbReference type="Proteomes" id="UP001060368"/>
    </source>
</evidence>
<dbReference type="GO" id="GO:0051536">
    <property type="term" value="F:iron-sulfur cluster binding"/>
    <property type="evidence" value="ECO:0007669"/>
    <property type="project" value="InterPro"/>
</dbReference>
<proteinExistence type="predicted"/>
<dbReference type="CDD" id="cd01335">
    <property type="entry name" value="Radical_SAM"/>
    <property type="match status" value="1"/>
</dbReference>
<name>A0A9E7PNW3_9EURY</name>
<organism evidence="2 3">
    <name type="scientific">Methanoplanus endosymbiosus</name>
    <dbReference type="NCBI Taxonomy" id="33865"/>
    <lineage>
        <taxon>Archaea</taxon>
        <taxon>Methanobacteriati</taxon>
        <taxon>Methanobacteriota</taxon>
        <taxon>Stenosarchaea group</taxon>
        <taxon>Methanomicrobia</taxon>
        <taxon>Methanomicrobiales</taxon>
        <taxon>Methanomicrobiaceae</taxon>
        <taxon>Methanoplanus</taxon>
    </lineage>
</organism>
<dbReference type="GeneID" id="74308755"/>
<accession>A0A9E7PNW3</accession>
<keyword evidence="3" id="KW-1185">Reference proteome</keyword>
<dbReference type="PIRSF" id="PIRSF004954">
    <property type="entry name" value="Radical_SAM"/>
    <property type="match status" value="1"/>
</dbReference>
<reference evidence="2" key="1">
    <citation type="submission" date="2022-04" db="EMBL/GenBank/DDBJ databases">
        <title>Complete genome of Methanoplanus endosymbiosus DSM 3599.</title>
        <authorList>
            <person name="Chen S.-C."/>
            <person name="You Y.-T."/>
            <person name="Zhou Y.-Z."/>
            <person name="Lai M.-C."/>
        </authorList>
    </citation>
    <scope>NUCLEOTIDE SEQUENCE</scope>
    <source>
        <strain evidence="2">DSM 3599</strain>
    </source>
</reference>
<dbReference type="SMART" id="SM00729">
    <property type="entry name" value="Elp3"/>
    <property type="match status" value="1"/>
</dbReference>
<protein>
    <submittedName>
        <fullName evidence="2">Archaeosine biosynthesis radical SAM protein RaSEA</fullName>
    </submittedName>
</protein>
<evidence type="ECO:0000259" key="1">
    <source>
        <dbReference type="SMART" id="SM00729"/>
    </source>
</evidence>
<dbReference type="RefSeq" id="WP_257742501.1">
    <property type="nucleotide sequence ID" value="NZ_CP096115.1"/>
</dbReference>
<dbReference type="SUPFAM" id="SSF102114">
    <property type="entry name" value="Radical SAM enzymes"/>
    <property type="match status" value="1"/>
</dbReference>
<dbReference type="InterPro" id="IPR005909">
    <property type="entry name" value="RaSEA"/>
</dbReference>
<dbReference type="InterPro" id="IPR058240">
    <property type="entry name" value="rSAM_sf"/>
</dbReference>
<dbReference type="GO" id="GO:0003824">
    <property type="term" value="F:catalytic activity"/>
    <property type="evidence" value="ECO:0007669"/>
    <property type="project" value="InterPro"/>
</dbReference>
<dbReference type="InterPro" id="IPR006638">
    <property type="entry name" value="Elp3/MiaA/NifB-like_rSAM"/>
</dbReference>
<dbReference type="AlphaFoldDB" id="A0A9E7PNW3"/>
<feature type="domain" description="Elp3/MiaA/NifB-like radical SAM core" evidence="1">
    <location>
        <begin position="26"/>
        <end position="254"/>
    </location>
</feature>
<sequence length="328" mass="37731">MISITTEKPLACWPGTDNYSGAEVKCLTVIFKTSGCRWNKCLMCGYRFERYHDICDEELGKRLIAQVNWVKENFNLSGFDMIKIFTSGSFFDPEEVPPEVLEYAGGVFRGKIVIAETRAEYVERDSVRGFLDAVNDGTHEMPLYIAMGLETTDDFIREKCIDKGLTFDEYKGAAGEVRAAGAGVKTYLMMKPLFLTEKEAIDDMKKSLRECSEYSDMISMNLCTIQGRTEVEHYWKRREYRTPYLWSVLDVLIDADRHILCDPVGGGKVRGPHNCGECDHDIVDGIRTYSLNYDRELLRALFERGCRCKEEWEFVLDEEKPYCMPLTR</sequence>
<dbReference type="EMBL" id="CP096115">
    <property type="protein sequence ID" value="UUX92351.1"/>
    <property type="molecule type" value="Genomic_DNA"/>
</dbReference>
<dbReference type="NCBIfam" id="TIGR01210">
    <property type="entry name" value="archaeosine biosynthesis radical SAM protein RaSEA"/>
    <property type="match status" value="1"/>
</dbReference>